<reference evidence="7" key="1">
    <citation type="submission" date="2022-05" db="EMBL/GenBank/DDBJ databases">
        <title>Description of a novel species of Leclercia; Leclercia tamurae and the Proposal for a Novel Genus Silvania gen. nov. Containing Two Novel Species Silvania hatchlandensis sp. nov. and Silvania confinis sp. nov. Isolated from the Rhizosphere of Oak.</title>
        <authorList>
            <person name="Maddock D.W."/>
            <person name="Brady C.L."/>
            <person name="Denman S."/>
            <person name="Arnold D."/>
        </authorList>
    </citation>
    <scope>NUCLEOTIDE SEQUENCE</scope>
    <source>
        <strain evidence="7">H6S3</strain>
    </source>
</reference>
<evidence type="ECO:0000256" key="5">
    <source>
        <dbReference type="SAM" id="SignalP"/>
    </source>
</evidence>
<comment type="caution">
    <text evidence="7">The sequence shown here is derived from an EMBL/GenBank/DDBJ whole genome shotgun (WGS) entry which is preliminary data.</text>
</comment>
<keyword evidence="8" id="KW-1185">Reference proteome</keyword>
<dbReference type="Gene3D" id="2.60.40.1090">
    <property type="entry name" value="Fimbrial-type adhesion domain"/>
    <property type="match status" value="1"/>
</dbReference>
<evidence type="ECO:0000259" key="6">
    <source>
        <dbReference type="Pfam" id="PF00419"/>
    </source>
</evidence>
<evidence type="ECO:0000256" key="1">
    <source>
        <dbReference type="ARBA" id="ARBA00004561"/>
    </source>
</evidence>
<sequence>MKKNILAALIATGTLMAFNASANDGSVNFVGDITDGACTVNVQNSGAKTGNVTLGSVPKSAFTGTGSTAGGNSGLAAINVSLTGCPATKASAYVTFDGDYFDGSNDYLQLTSYGSTGIAKGVAVKLMDASGNHLKLGQRSEAIPLTSGAANVAFKATYAQVEETVAAGTANAVATLLVTY</sequence>
<dbReference type="InterPro" id="IPR050263">
    <property type="entry name" value="Bact_Fimbrial_Adh_Pro"/>
</dbReference>
<name>A0ABT2RC73_9ENTR</name>
<accession>A0ABT2RC73</accession>
<evidence type="ECO:0000313" key="7">
    <source>
        <dbReference type="EMBL" id="MCU6678491.1"/>
    </source>
</evidence>
<dbReference type="InterPro" id="IPR000259">
    <property type="entry name" value="Adhesion_dom_fimbrial"/>
</dbReference>
<dbReference type="PANTHER" id="PTHR33420">
    <property type="entry name" value="FIMBRIAL SUBUNIT ELFA-RELATED"/>
    <property type="match status" value="1"/>
</dbReference>
<evidence type="ECO:0000256" key="4">
    <source>
        <dbReference type="ARBA" id="ARBA00023263"/>
    </source>
</evidence>
<dbReference type="SUPFAM" id="SSF49401">
    <property type="entry name" value="Bacterial adhesins"/>
    <property type="match status" value="1"/>
</dbReference>
<dbReference type="Proteomes" id="UP001062027">
    <property type="component" value="Unassembled WGS sequence"/>
</dbReference>
<dbReference type="EMBL" id="JAMHKS010000073">
    <property type="protein sequence ID" value="MCU6678491.1"/>
    <property type="molecule type" value="Genomic_DNA"/>
</dbReference>
<evidence type="ECO:0000256" key="3">
    <source>
        <dbReference type="ARBA" id="ARBA00022729"/>
    </source>
</evidence>
<dbReference type="InterPro" id="IPR008966">
    <property type="entry name" value="Adhesion_dom_sf"/>
</dbReference>
<gene>
    <name evidence="7" type="ORF">M8318_12520</name>
</gene>
<feature type="domain" description="Fimbrial-type adhesion" evidence="6">
    <location>
        <begin position="28"/>
        <end position="180"/>
    </location>
</feature>
<organism evidence="7 8">
    <name type="scientific">Leclercia tamurae</name>
    <dbReference type="NCBI Taxonomy" id="2926467"/>
    <lineage>
        <taxon>Bacteria</taxon>
        <taxon>Pseudomonadati</taxon>
        <taxon>Pseudomonadota</taxon>
        <taxon>Gammaproteobacteria</taxon>
        <taxon>Enterobacterales</taxon>
        <taxon>Enterobacteriaceae</taxon>
        <taxon>Leclercia</taxon>
    </lineage>
</organism>
<evidence type="ECO:0000256" key="2">
    <source>
        <dbReference type="ARBA" id="ARBA00006671"/>
    </source>
</evidence>
<keyword evidence="4" id="KW-0281">Fimbrium</keyword>
<proteinExistence type="inferred from homology"/>
<evidence type="ECO:0000313" key="8">
    <source>
        <dbReference type="Proteomes" id="UP001062027"/>
    </source>
</evidence>
<feature type="signal peptide" evidence="5">
    <location>
        <begin position="1"/>
        <end position="22"/>
    </location>
</feature>
<dbReference type="PANTHER" id="PTHR33420:SF3">
    <property type="entry name" value="FIMBRIAL SUBUNIT ELFA"/>
    <property type="match status" value="1"/>
</dbReference>
<comment type="similarity">
    <text evidence="2">Belongs to the fimbrial protein family.</text>
</comment>
<dbReference type="InterPro" id="IPR036937">
    <property type="entry name" value="Adhesion_dom_fimbrial_sf"/>
</dbReference>
<protein>
    <submittedName>
        <fullName evidence="7">Fimbrial protein</fullName>
    </submittedName>
</protein>
<keyword evidence="3 5" id="KW-0732">Signal</keyword>
<comment type="subcellular location">
    <subcellularLocation>
        <location evidence="1">Fimbrium</location>
    </subcellularLocation>
</comment>
<feature type="chain" id="PRO_5045602971" evidence="5">
    <location>
        <begin position="23"/>
        <end position="180"/>
    </location>
</feature>
<dbReference type="RefSeq" id="WP_262662939.1">
    <property type="nucleotide sequence ID" value="NZ_JAMHKS010000073.1"/>
</dbReference>
<dbReference type="Pfam" id="PF00419">
    <property type="entry name" value="Fimbrial"/>
    <property type="match status" value="1"/>
</dbReference>